<protein>
    <submittedName>
        <fullName evidence="5">YCF48-related protein</fullName>
    </submittedName>
</protein>
<dbReference type="InterPro" id="IPR028203">
    <property type="entry name" value="PSII_CF48-like_dom"/>
</dbReference>
<keyword evidence="6" id="KW-1185">Reference proteome</keyword>
<dbReference type="PANTHER" id="PTHR47199">
    <property type="entry name" value="PHOTOSYSTEM II STABILITY/ASSEMBLY FACTOR HCF136, CHLOROPLASTIC"/>
    <property type="match status" value="1"/>
</dbReference>
<feature type="signal peptide" evidence="3">
    <location>
        <begin position="1"/>
        <end position="19"/>
    </location>
</feature>
<dbReference type="Proteomes" id="UP001165263">
    <property type="component" value="Unassembled WGS sequence"/>
</dbReference>
<dbReference type="RefSeq" id="WP_259449631.1">
    <property type="nucleotide sequence ID" value="NZ_CP119520.1"/>
</dbReference>
<name>A0ABT2BZH4_9BURK</name>
<organism evidence="5 6">
    <name type="scientific">Telluria mixta</name>
    <dbReference type="NCBI Taxonomy" id="34071"/>
    <lineage>
        <taxon>Bacteria</taxon>
        <taxon>Pseudomonadati</taxon>
        <taxon>Pseudomonadota</taxon>
        <taxon>Betaproteobacteria</taxon>
        <taxon>Burkholderiales</taxon>
        <taxon>Oxalobacteraceae</taxon>
        <taxon>Telluria group</taxon>
        <taxon>Telluria</taxon>
    </lineage>
</organism>
<evidence type="ECO:0000256" key="1">
    <source>
        <dbReference type="ARBA" id="ARBA00022531"/>
    </source>
</evidence>
<dbReference type="Pfam" id="PF14870">
    <property type="entry name" value="PSII_BNR"/>
    <property type="match status" value="1"/>
</dbReference>
<proteinExistence type="predicted"/>
<evidence type="ECO:0000256" key="3">
    <source>
        <dbReference type="SAM" id="SignalP"/>
    </source>
</evidence>
<dbReference type="Gene3D" id="2.130.10.10">
    <property type="entry name" value="YVTN repeat-like/Quinoprotein amine dehydrogenase"/>
    <property type="match status" value="2"/>
</dbReference>
<keyword evidence="1" id="KW-0602">Photosynthesis</keyword>
<dbReference type="CDD" id="cd15482">
    <property type="entry name" value="Sialidase_non-viral"/>
    <property type="match status" value="1"/>
</dbReference>
<evidence type="ECO:0000256" key="2">
    <source>
        <dbReference type="ARBA" id="ARBA00023276"/>
    </source>
</evidence>
<keyword evidence="2" id="KW-0604">Photosystem II</keyword>
<reference evidence="5" key="1">
    <citation type="submission" date="2022-08" db="EMBL/GenBank/DDBJ databases">
        <title>Reclassification of Massilia species as members of the genera Telluria, Duganella, Pseudoduganella, Mokoshia gen. nov. and Zemynaea gen. nov. using orthogonal and non-orthogonal genome-based approaches.</title>
        <authorList>
            <person name="Bowman J.P."/>
        </authorList>
    </citation>
    <scope>NUCLEOTIDE SEQUENCE</scope>
    <source>
        <strain evidence="5">LMG 11547</strain>
    </source>
</reference>
<dbReference type="SUPFAM" id="SSF110296">
    <property type="entry name" value="Oligoxyloglucan reducing end-specific cellobiohydrolase"/>
    <property type="match status" value="1"/>
</dbReference>
<comment type="caution">
    <text evidence="5">The sequence shown here is derived from an EMBL/GenBank/DDBJ whole genome shotgun (WGS) entry which is preliminary data.</text>
</comment>
<feature type="domain" description="Photosynthesis system II assembly factor Ycf48/Hcf136-like" evidence="4">
    <location>
        <begin position="130"/>
        <end position="279"/>
    </location>
</feature>
<sequence length="324" mass="33597">MKLIRFLPGAVLALCGAHAAAIDDPAVAPVAKGWPVIAPAQRGANAVRAPLLAATRAGNRIVAVGDHGVVLLSDDGKTYRQAKSVPVRGLLTSVQFIDPQRGFAAGHDGVVLGTRDGGETWSLLRATPGVEQPILSFHFDSPDHGIAVGLYGWAIETRDGGRTWAERHIGTGADADRHLYHVFASAHGTLLIAAEAGTLYRSADGGKSWDTLATGNKGSLWHGAALVDGTLLVCGMRGHLYRSADDGRTWRAVDAHTSQSLTGIAQLADGSVVVAGMAGTTLRSTDGGTTFTSTQRAQQEPLTAVVAIGARPPALMSMAGPVAR</sequence>
<gene>
    <name evidence="5" type="ORF">NX786_14415</name>
</gene>
<dbReference type="InterPro" id="IPR015943">
    <property type="entry name" value="WD40/YVTN_repeat-like_dom_sf"/>
</dbReference>
<dbReference type="EMBL" id="JANUHC010000004">
    <property type="protein sequence ID" value="MCS0630530.1"/>
    <property type="molecule type" value="Genomic_DNA"/>
</dbReference>
<evidence type="ECO:0000313" key="6">
    <source>
        <dbReference type="Proteomes" id="UP001165263"/>
    </source>
</evidence>
<evidence type="ECO:0000259" key="4">
    <source>
        <dbReference type="Pfam" id="PF14870"/>
    </source>
</evidence>
<keyword evidence="3" id="KW-0732">Signal</keyword>
<feature type="chain" id="PRO_5045367020" evidence="3">
    <location>
        <begin position="20"/>
        <end position="324"/>
    </location>
</feature>
<dbReference type="PANTHER" id="PTHR47199:SF2">
    <property type="entry name" value="PHOTOSYSTEM II STABILITY_ASSEMBLY FACTOR HCF136, CHLOROPLASTIC"/>
    <property type="match status" value="1"/>
</dbReference>
<accession>A0ABT2BZH4</accession>
<evidence type="ECO:0000313" key="5">
    <source>
        <dbReference type="EMBL" id="MCS0630530.1"/>
    </source>
</evidence>